<dbReference type="Pfam" id="PF13439">
    <property type="entry name" value="Glyco_transf_4"/>
    <property type="match status" value="1"/>
</dbReference>
<gene>
    <name evidence="2" type="ORF">S01H1_34870</name>
</gene>
<accession>X0UMY2</accession>
<proteinExistence type="predicted"/>
<dbReference type="AlphaFoldDB" id="X0UMY2"/>
<evidence type="ECO:0000259" key="1">
    <source>
        <dbReference type="Pfam" id="PF13439"/>
    </source>
</evidence>
<organism evidence="2">
    <name type="scientific">marine sediment metagenome</name>
    <dbReference type="NCBI Taxonomy" id="412755"/>
    <lineage>
        <taxon>unclassified sequences</taxon>
        <taxon>metagenomes</taxon>
        <taxon>ecological metagenomes</taxon>
    </lineage>
</organism>
<feature type="non-terminal residue" evidence="2">
    <location>
        <position position="217"/>
    </location>
</feature>
<name>X0UMY2_9ZZZZ</name>
<evidence type="ECO:0000313" key="2">
    <source>
        <dbReference type="EMBL" id="GAG07119.1"/>
    </source>
</evidence>
<reference evidence="2" key="1">
    <citation type="journal article" date="2014" name="Front. Microbiol.">
        <title>High frequency of phylogenetically diverse reductive dehalogenase-homologous genes in deep subseafloor sedimentary metagenomes.</title>
        <authorList>
            <person name="Kawai M."/>
            <person name="Futagami T."/>
            <person name="Toyoda A."/>
            <person name="Takaki Y."/>
            <person name="Nishi S."/>
            <person name="Hori S."/>
            <person name="Arai W."/>
            <person name="Tsubouchi T."/>
            <person name="Morono Y."/>
            <person name="Uchiyama I."/>
            <person name="Ito T."/>
            <person name="Fujiyama A."/>
            <person name="Inagaki F."/>
            <person name="Takami H."/>
        </authorList>
    </citation>
    <scope>NUCLEOTIDE SEQUENCE</scope>
    <source>
        <strain evidence="2">Expedition CK06-06</strain>
    </source>
</reference>
<dbReference type="Gene3D" id="3.40.50.2000">
    <property type="entry name" value="Glycogen Phosphorylase B"/>
    <property type="match status" value="1"/>
</dbReference>
<sequence length="217" mass="25235">MKIMFFVHRYWPSVGGVEKYIHELANALQTMNHEVRVVAGATAEDLPETETHEGISIHRFPALRSPLRARLWLWRNRNLFAEADVVHISNTHMLEYYHRMIGWRFARRKPFLTRHGMSYVYPVPEQEKRRARRSLRQVAGVVHDGEFIEKWLGVKPDLCPDQGLSPTADELEPVSEPPPTSAVYIGRIERDSGIGIYIDAVRRLVREQGRPFELHAY</sequence>
<protein>
    <recommendedName>
        <fullName evidence="1">Glycosyltransferase subfamily 4-like N-terminal domain-containing protein</fullName>
    </recommendedName>
</protein>
<dbReference type="InterPro" id="IPR028098">
    <property type="entry name" value="Glyco_trans_4-like_N"/>
</dbReference>
<feature type="domain" description="Glycosyltransferase subfamily 4-like N-terminal" evidence="1">
    <location>
        <begin position="14"/>
        <end position="137"/>
    </location>
</feature>
<comment type="caution">
    <text evidence="2">The sequence shown here is derived from an EMBL/GenBank/DDBJ whole genome shotgun (WGS) entry which is preliminary data.</text>
</comment>
<dbReference type="SUPFAM" id="SSF53756">
    <property type="entry name" value="UDP-Glycosyltransferase/glycogen phosphorylase"/>
    <property type="match status" value="1"/>
</dbReference>
<dbReference type="EMBL" id="BARS01021745">
    <property type="protein sequence ID" value="GAG07119.1"/>
    <property type="molecule type" value="Genomic_DNA"/>
</dbReference>